<gene>
    <name evidence="3" type="primary">FDM1_3</name>
    <name evidence="3" type="ORF">CK203_073262</name>
</gene>
<proteinExistence type="predicted"/>
<protein>
    <submittedName>
        <fullName evidence="3">Factor of DNA methylation 1</fullName>
    </submittedName>
</protein>
<evidence type="ECO:0000313" key="4">
    <source>
        <dbReference type="Proteomes" id="UP000288805"/>
    </source>
</evidence>
<dbReference type="InterPro" id="IPR045177">
    <property type="entry name" value="FDM1-5/IDN2"/>
</dbReference>
<sequence>MSLEMEKLQLENAKLKHEMEHQNRVFQQQAEELDQEWRTFMAEKKKLTDQNPMMSELKDQCIALRKELEEKTDDLQHMQSINEALIVKEQMSNRELQNARKELISVQVKVLNGMVSWSALQGLYDMQNSRSLLGVKKMGEVDMKPFHDACSKKFPNRDLPIIYTTMCSTWQHRVKDSSWHPFKIINGSLQAFLHSPSCCVDYNDQGMQIDEDDGELKELRNDLGEAAYKAVTKALLELEEYNPSGRYEVPELWNYKEGKKASLVETIEYVIKQWKTQKGKRKR</sequence>
<keyword evidence="1" id="KW-0175">Coiled coil</keyword>
<comment type="caution">
    <text evidence="3">The sequence shown here is derived from an EMBL/GenBank/DDBJ whole genome shotgun (WGS) entry which is preliminary data.</text>
</comment>
<dbReference type="AlphaFoldDB" id="A0A438ENH6"/>
<dbReference type="EMBL" id="QGNW01001229">
    <property type="protein sequence ID" value="RVW49264.1"/>
    <property type="molecule type" value="Genomic_DNA"/>
</dbReference>
<dbReference type="Pfam" id="PF03469">
    <property type="entry name" value="XH"/>
    <property type="match status" value="1"/>
</dbReference>
<dbReference type="PANTHER" id="PTHR21596">
    <property type="entry name" value="RIBONUCLEASE P SUBUNIT P38"/>
    <property type="match status" value="1"/>
</dbReference>
<organism evidence="3 4">
    <name type="scientific">Vitis vinifera</name>
    <name type="common">Grape</name>
    <dbReference type="NCBI Taxonomy" id="29760"/>
    <lineage>
        <taxon>Eukaryota</taxon>
        <taxon>Viridiplantae</taxon>
        <taxon>Streptophyta</taxon>
        <taxon>Embryophyta</taxon>
        <taxon>Tracheophyta</taxon>
        <taxon>Spermatophyta</taxon>
        <taxon>Magnoliopsida</taxon>
        <taxon>eudicotyledons</taxon>
        <taxon>Gunneridae</taxon>
        <taxon>Pentapetalae</taxon>
        <taxon>rosids</taxon>
        <taxon>Vitales</taxon>
        <taxon>Vitaceae</taxon>
        <taxon>Viteae</taxon>
        <taxon>Vitis</taxon>
    </lineage>
</organism>
<evidence type="ECO:0000259" key="2">
    <source>
        <dbReference type="Pfam" id="PF03469"/>
    </source>
</evidence>
<dbReference type="GO" id="GO:0080188">
    <property type="term" value="P:gene silencing by siRNA-directed DNA methylation"/>
    <property type="evidence" value="ECO:0007669"/>
    <property type="project" value="InterPro"/>
</dbReference>
<reference evidence="3 4" key="1">
    <citation type="journal article" date="2018" name="PLoS Genet.">
        <title>Population sequencing reveals clonal diversity and ancestral inbreeding in the grapevine cultivar Chardonnay.</title>
        <authorList>
            <person name="Roach M.J."/>
            <person name="Johnson D.L."/>
            <person name="Bohlmann J."/>
            <person name="van Vuuren H.J."/>
            <person name="Jones S.J."/>
            <person name="Pretorius I.S."/>
            <person name="Schmidt S.A."/>
            <person name="Borneman A.R."/>
        </authorList>
    </citation>
    <scope>NUCLEOTIDE SEQUENCE [LARGE SCALE GENOMIC DNA]</scope>
    <source>
        <strain evidence="4">cv. Chardonnay</strain>
        <tissue evidence="3">Leaf</tissue>
    </source>
</reference>
<feature type="coiled-coil region" evidence="1">
    <location>
        <begin position="5"/>
        <end position="74"/>
    </location>
</feature>
<feature type="domain" description="Factor of DNA methylation 1-5/IDN2" evidence="2">
    <location>
        <begin position="136"/>
        <end position="280"/>
    </location>
</feature>
<evidence type="ECO:0000313" key="3">
    <source>
        <dbReference type="EMBL" id="RVW49264.1"/>
    </source>
</evidence>
<accession>A0A438ENH6</accession>
<name>A0A438ENH6_VITVI</name>
<dbReference type="PANTHER" id="PTHR21596:SF82">
    <property type="entry name" value="FACTOR OF DNA METHYLATION 5-LIKE"/>
    <property type="match status" value="1"/>
</dbReference>
<evidence type="ECO:0000256" key="1">
    <source>
        <dbReference type="SAM" id="Coils"/>
    </source>
</evidence>
<dbReference type="Proteomes" id="UP000288805">
    <property type="component" value="Unassembled WGS sequence"/>
</dbReference>
<dbReference type="InterPro" id="IPR005379">
    <property type="entry name" value="FDM1-5/IDN2_XH"/>
</dbReference>